<feature type="compositionally biased region" description="Low complexity" evidence="2">
    <location>
        <begin position="36"/>
        <end position="47"/>
    </location>
</feature>
<dbReference type="PANTHER" id="PTHR30290:SF38">
    <property type="entry name" value="D,D-DIPEPTIDE-BINDING PERIPLASMIC PROTEIN DDPA-RELATED"/>
    <property type="match status" value="1"/>
</dbReference>
<sequence length="547" mass="59252">MRVPRTVRKKSIRPSVVALLGAVLLVLVGACGETAAAPANAPNSTSALDSSRPYGGDLAAEGTPVSGGTLTVGMQSESASLDPTVGSAREAASAIYDSLLKLDERSQPQPYLAESMTTTDDGRTWLLRLRPGVTFHDGTPLDAAAVIFNVQRHIDKKASPGHLYTESIGSMTAVDDLTVRFDLTRPNGSFPLAFALPFNQGNLGAIASPAAVKQWGDDYGRHPVGAGPFQFVEWIPDTRIVLKKFDRYWQPGLPYLDEVLFRPIPDTDSRSASIANGDVDLIYAGYHIEILRASEDPNLDVYYGQGGGGQYLNLNVNEAPFDDRRMREAVTRAIDLKALAATQFRGFMDEARTAFPPDSPFFSQEASDEYPAYDLDAAKRLIEEYRADGGNPDFTLSTSSASNNVALATFLQAQWAAAGLTVQLDFSDLAAFKQVAISGKFQASTTVLGPWDGPYPSMAAMYHTGGSTNYGRYSNPEVDAALDEAEGATDADQQIAAYQRAQAIAGQDIPFVWLARGYLGTVARKNVHGVVRYLSREMFYATLWRDR</sequence>
<proteinExistence type="predicted"/>
<keyword evidence="6" id="KW-1185">Reference proteome</keyword>
<dbReference type="Gene3D" id="3.10.105.10">
    <property type="entry name" value="Dipeptide-binding Protein, Domain 3"/>
    <property type="match status" value="1"/>
</dbReference>
<evidence type="ECO:0000256" key="3">
    <source>
        <dbReference type="SAM" id="SignalP"/>
    </source>
</evidence>
<evidence type="ECO:0000256" key="1">
    <source>
        <dbReference type="ARBA" id="ARBA00022729"/>
    </source>
</evidence>
<dbReference type="PIRSF" id="PIRSF002741">
    <property type="entry name" value="MppA"/>
    <property type="match status" value="1"/>
</dbReference>
<dbReference type="InterPro" id="IPR039424">
    <property type="entry name" value="SBP_5"/>
</dbReference>
<evidence type="ECO:0000256" key="2">
    <source>
        <dbReference type="SAM" id="MobiDB-lite"/>
    </source>
</evidence>
<protein>
    <submittedName>
        <fullName evidence="5">ABC transporter substrate-binding protein</fullName>
    </submittedName>
</protein>
<keyword evidence="1 3" id="KW-0732">Signal</keyword>
<comment type="caution">
    <text evidence="5">The sequence shown here is derived from an EMBL/GenBank/DDBJ whole genome shotgun (WGS) entry which is preliminary data.</text>
</comment>
<dbReference type="Proteomes" id="UP001597114">
    <property type="component" value="Unassembled WGS sequence"/>
</dbReference>
<dbReference type="PANTHER" id="PTHR30290">
    <property type="entry name" value="PERIPLASMIC BINDING COMPONENT OF ABC TRANSPORTER"/>
    <property type="match status" value="1"/>
</dbReference>
<feature type="chain" id="PRO_5045968827" evidence="3">
    <location>
        <begin position="36"/>
        <end position="547"/>
    </location>
</feature>
<dbReference type="RefSeq" id="WP_344730454.1">
    <property type="nucleotide sequence ID" value="NZ_BAAAUS010000067.1"/>
</dbReference>
<dbReference type="Gene3D" id="3.40.190.10">
    <property type="entry name" value="Periplasmic binding protein-like II"/>
    <property type="match status" value="1"/>
</dbReference>
<accession>A0ABW4F7U3</accession>
<dbReference type="Gene3D" id="3.90.76.10">
    <property type="entry name" value="Dipeptide-binding Protein, Domain 1"/>
    <property type="match status" value="1"/>
</dbReference>
<feature type="signal peptide" evidence="3">
    <location>
        <begin position="1"/>
        <end position="35"/>
    </location>
</feature>
<feature type="domain" description="Solute-binding protein family 5" evidence="4">
    <location>
        <begin position="107"/>
        <end position="467"/>
    </location>
</feature>
<dbReference type="SUPFAM" id="SSF53850">
    <property type="entry name" value="Periplasmic binding protein-like II"/>
    <property type="match status" value="1"/>
</dbReference>
<name>A0ABW4F7U3_9PSEU</name>
<dbReference type="EMBL" id="JBHUCO010000066">
    <property type="protein sequence ID" value="MFD1523504.1"/>
    <property type="molecule type" value="Genomic_DNA"/>
</dbReference>
<dbReference type="InterPro" id="IPR000914">
    <property type="entry name" value="SBP_5_dom"/>
</dbReference>
<evidence type="ECO:0000313" key="5">
    <source>
        <dbReference type="EMBL" id="MFD1523504.1"/>
    </source>
</evidence>
<dbReference type="PROSITE" id="PS51257">
    <property type="entry name" value="PROKAR_LIPOPROTEIN"/>
    <property type="match status" value="1"/>
</dbReference>
<dbReference type="Pfam" id="PF00496">
    <property type="entry name" value="SBP_bac_5"/>
    <property type="match status" value="1"/>
</dbReference>
<organism evidence="5 6">
    <name type="scientific">Pseudonocardia yunnanensis</name>
    <dbReference type="NCBI Taxonomy" id="58107"/>
    <lineage>
        <taxon>Bacteria</taxon>
        <taxon>Bacillati</taxon>
        <taxon>Actinomycetota</taxon>
        <taxon>Actinomycetes</taxon>
        <taxon>Pseudonocardiales</taxon>
        <taxon>Pseudonocardiaceae</taxon>
        <taxon>Pseudonocardia</taxon>
    </lineage>
</organism>
<feature type="region of interest" description="Disordered" evidence="2">
    <location>
        <begin position="36"/>
        <end position="72"/>
    </location>
</feature>
<gene>
    <name evidence="5" type="ORF">ACFSJD_38890</name>
</gene>
<reference evidence="6" key="1">
    <citation type="journal article" date="2019" name="Int. J. Syst. Evol. Microbiol.">
        <title>The Global Catalogue of Microorganisms (GCM) 10K type strain sequencing project: providing services to taxonomists for standard genome sequencing and annotation.</title>
        <authorList>
            <consortium name="The Broad Institute Genomics Platform"/>
            <consortium name="The Broad Institute Genome Sequencing Center for Infectious Disease"/>
            <person name="Wu L."/>
            <person name="Ma J."/>
        </authorList>
    </citation>
    <scope>NUCLEOTIDE SEQUENCE [LARGE SCALE GENOMIC DNA]</scope>
    <source>
        <strain evidence="6">CCM 7043</strain>
    </source>
</reference>
<dbReference type="InterPro" id="IPR030678">
    <property type="entry name" value="Peptide/Ni-bd"/>
</dbReference>
<evidence type="ECO:0000259" key="4">
    <source>
        <dbReference type="Pfam" id="PF00496"/>
    </source>
</evidence>
<evidence type="ECO:0000313" key="6">
    <source>
        <dbReference type="Proteomes" id="UP001597114"/>
    </source>
</evidence>